<dbReference type="RefSeq" id="WP_208177490.1">
    <property type="nucleotide sequence ID" value="NZ_JAGETZ010000013.1"/>
</dbReference>
<evidence type="ECO:0000313" key="1">
    <source>
        <dbReference type="EMBL" id="MBO2011798.1"/>
    </source>
</evidence>
<evidence type="ECO:0000313" key="2">
    <source>
        <dbReference type="Proteomes" id="UP000664369"/>
    </source>
</evidence>
<gene>
    <name evidence="1" type="ORF">J4E00_22225</name>
</gene>
<name>A0ABS3QLE5_9BACT</name>
<comment type="caution">
    <text evidence="1">The sequence shown here is derived from an EMBL/GenBank/DDBJ whole genome shotgun (WGS) entry which is preliminary data.</text>
</comment>
<sequence length="121" mass="12980">MTGTGPVAASSGIAPHRYYPLTAQRPTSVAARCHYRCPADTDDPFSYPSIRWPAPSAAGAGQRIFLTYSDRAPLSSAVPALAAAVLDAPGYKLLPTLADAPRPLQRYRLKPKFSLGRRLAQ</sequence>
<dbReference type="EMBL" id="JAGETZ010000013">
    <property type="protein sequence ID" value="MBO2011798.1"/>
    <property type="molecule type" value="Genomic_DNA"/>
</dbReference>
<reference evidence="1 2" key="1">
    <citation type="submission" date="2021-03" db="EMBL/GenBank/DDBJ databases">
        <authorList>
            <person name="Kim M.K."/>
        </authorList>
    </citation>
    <scope>NUCLEOTIDE SEQUENCE [LARGE SCALE GENOMIC DNA]</scope>
    <source>
        <strain evidence="1 2">BT442</strain>
    </source>
</reference>
<accession>A0ABS3QLE5</accession>
<protein>
    <submittedName>
        <fullName evidence="1">Uncharacterized protein</fullName>
    </submittedName>
</protein>
<keyword evidence="2" id="KW-1185">Reference proteome</keyword>
<organism evidence="1 2">
    <name type="scientific">Hymenobacter negativus</name>
    <dbReference type="NCBI Taxonomy" id="2795026"/>
    <lineage>
        <taxon>Bacteria</taxon>
        <taxon>Pseudomonadati</taxon>
        <taxon>Bacteroidota</taxon>
        <taxon>Cytophagia</taxon>
        <taxon>Cytophagales</taxon>
        <taxon>Hymenobacteraceae</taxon>
        <taxon>Hymenobacter</taxon>
    </lineage>
</organism>
<dbReference type="Proteomes" id="UP000664369">
    <property type="component" value="Unassembled WGS sequence"/>
</dbReference>
<proteinExistence type="predicted"/>